<feature type="compositionally biased region" description="Low complexity" evidence="1">
    <location>
        <begin position="46"/>
        <end position="59"/>
    </location>
</feature>
<proteinExistence type="predicted"/>
<evidence type="ECO:0000313" key="3">
    <source>
        <dbReference type="Proteomes" id="UP000235371"/>
    </source>
</evidence>
<sequence length="196" mass="21134">MSQKYNPPSGAPPAYDGSSQGGSQISSPPPVHASPAPHSDYYNASPYQQNAQPYPNQYNDPHPPTSNGYYAPPQMQQGGYYQQPQPGYGPGYGQQGYGPGGYGPQGGYHNGGYAPGYGPQGQYLGDRRGGNWDIGENMEQQDAITERDCGTQAGFRRRGLTYMALRLASWLAGPSEERNTGPNLEISNMHGKVLLE</sequence>
<evidence type="ECO:0000256" key="1">
    <source>
        <dbReference type="SAM" id="MobiDB-lite"/>
    </source>
</evidence>
<feature type="compositionally biased region" description="Low complexity" evidence="1">
    <location>
        <begin position="68"/>
        <end position="86"/>
    </location>
</feature>
<reference evidence="2 3" key="1">
    <citation type="submission" date="2016-04" db="EMBL/GenBank/DDBJ databases">
        <title>A degradative enzymes factory behind the ericoid mycorrhizal symbiosis.</title>
        <authorList>
            <consortium name="DOE Joint Genome Institute"/>
            <person name="Martino E."/>
            <person name="Morin E."/>
            <person name="Grelet G."/>
            <person name="Kuo A."/>
            <person name="Kohler A."/>
            <person name="Daghino S."/>
            <person name="Barry K."/>
            <person name="Choi C."/>
            <person name="Cichocki N."/>
            <person name="Clum A."/>
            <person name="Copeland A."/>
            <person name="Hainaut M."/>
            <person name="Haridas S."/>
            <person name="Labutti K."/>
            <person name="Lindquist E."/>
            <person name="Lipzen A."/>
            <person name="Khouja H.-R."/>
            <person name="Murat C."/>
            <person name="Ohm R."/>
            <person name="Olson A."/>
            <person name="Spatafora J."/>
            <person name="Veneault-Fourrey C."/>
            <person name="Henrissat B."/>
            <person name="Grigoriev I."/>
            <person name="Martin F."/>
            <person name="Perotto S."/>
        </authorList>
    </citation>
    <scope>NUCLEOTIDE SEQUENCE [LARGE SCALE GENOMIC DNA]</scope>
    <source>
        <strain evidence="2 3">E</strain>
    </source>
</reference>
<name>A0A2J6SJH6_9HELO</name>
<dbReference type="EMBL" id="KZ613913">
    <property type="protein sequence ID" value="PMD50890.1"/>
    <property type="molecule type" value="Genomic_DNA"/>
</dbReference>
<accession>A0A2J6SJH6</accession>
<dbReference type="Proteomes" id="UP000235371">
    <property type="component" value="Unassembled WGS sequence"/>
</dbReference>
<gene>
    <name evidence="2" type="ORF">K444DRAFT_638191</name>
</gene>
<dbReference type="STRING" id="1095630.A0A2J6SJH6"/>
<dbReference type="RefSeq" id="XP_024727794.1">
    <property type="nucleotide sequence ID" value="XM_024884222.1"/>
</dbReference>
<evidence type="ECO:0000313" key="2">
    <source>
        <dbReference type="EMBL" id="PMD50890.1"/>
    </source>
</evidence>
<dbReference type="GeneID" id="36592299"/>
<organism evidence="2 3">
    <name type="scientific">Hyaloscypha bicolor E</name>
    <dbReference type="NCBI Taxonomy" id="1095630"/>
    <lineage>
        <taxon>Eukaryota</taxon>
        <taxon>Fungi</taxon>
        <taxon>Dikarya</taxon>
        <taxon>Ascomycota</taxon>
        <taxon>Pezizomycotina</taxon>
        <taxon>Leotiomycetes</taxon>
        <taxon>Helotiales</taxon>
        <taxon>Hyaloscyphaceae</taxon>
        <taxon>Hyaloscypha</taxon>
        <taxon>Hyaloscypha bicolor</taxon>
    </lineage>
</organism>
<feature type="compositionally biased region" description="Gly residues" evidence="1">
    <location>
        <begin position="88"/>
        <end position="104"/>
    </location>
</feature>
<dbReference type="InParanoid" id="A0A2J6SJH6"/>
<feature type="region of interest" description="Disordered" evidence="1">
    <location>
        <begin position="1"/>
        <end position="104"/>
    </location>
</feature>
<protein>
    <submittedName>
        <fullName evidence="2">Uncharacterized protein</fullName>
    </submittedName>
</protein>
<feature type="compositionally biased region" description="Low complexity" evidence="1">
    <location>
        <begin position="17"/>
        <end position="26"/>
    </location>
</feature>
<dbReference type="AlphaFoldDB" id="A0A2J6SJH6"/>
<keyword evidence="3" id="KW-1185">Reference proteome</keyword>